<feature type="compositionally biased region" description="Gly residues" evidence="5">
    <location>
        <begin position="34"/>
        <end position="43"/>
    </location>
</feature>
<evidence type="ECO:0000256" key="5">
    <source>
        <dbReference type="SAM" id="MobiDB-lite"/>
    </source>
</evidence>
<dbReference type="GO" id="GO:0016787">
    <property type="term" value="F:hydrolase activity"/>
    <property type="evidence" value="ECO:0007669"/>
    <property type="project" value="UniProtKB-KW"/>
</dbReference>
<dbReference type="Pfam" id="PF21010">
    <property type="entry name" value="HA2_C"/>
    <property type="match status" value="1"/>
</dbReference>
<proteinExistence type="predicted"/>
<feature type="domain" description="Helicase C-terminal" evidence="7">
    <location>
        <begin position="308"/>
        <end position="481"/>
    </location>
</feature>
<gene>
    <name evidence="8" type="primary">hrpA</name>
    <name evidence="8" type="ORF">FY030_04765</name>
</gene>
<dbReference type="InterPro" id="IPR011545">
    <property type="entry name" value="DEAD/DEAH_box_helicase_dom"/>
</dbReference>
<dbReference type="Pfam" id="PF00270">
    <property type="entry name" value="DEAD"/>
    <property type="match status" value="1"/>
</dbReference>
<reference evidence="8 9" key="1">
    <citation type="submission" date="2019-09" db="EMBL/GenBank/DDBJ databases">
        <title>Serinicoccus pratensis sp. nov., isolated from meadow soil.</title>
        <authorList>
            <person name="Zhang W."/>
        </authorList>
    </citation>
    <scope>NUCLEOTIDE SEQUENCE [LARGE SCALE GENOMIC DNA]</scope>
    <source>
        <strain evidence="8 9">W204</strain>
    </source>
</reference>
<organism evidence="8 9">
    <name type="scientific">Ornithinimicrobium pratense</name>
    <dbReference type="NCBI Taxonomy" id="2593973"/>
    <lineage>
        <taxon>Bacteria</taxon>
        <taxon>Bacillati</taxon>
        <taxon>Actinomycetota</taxon>
        <taxon>Actinomycetes</taxon>
        <taxon>Micrococcales</taxon>
        <taxon>Ornithinimicrobiaceae</taxon>
        <taxon>Ornithinimicrobium</taxon>
    </lineage>
</organism>
<dbReference type="InterPro" id="IPR011709">
    <property type="entry name" value="DEAD-box_helicase_OB_fold"/>
</dbReference>
<evidence type="ECO:0000256" key="1">
    <source>
        <dbReference type="ARBA" id="ARBA00022741"/>
    </source>
</evidence>
<dbReference type="InterPro" id="IPR027417">
    <property type="entry name" value="P-loop_NTPase"/>
</dbReference>
<keyword evidence="2 8" id="KW-0378">Hydrolase</keyword>
<dbReference type="PROSITE" id="PS51192">
    <property type="entry name" value="HELICASE_ATP_BIND_1"/>
    <property type="match status" value="1"/>
</dbReference>
<dbReference type="SMART" id="SM00847">
    <property type="entry name" value="HA2"/>
    <property type="match status" value="1"/>
</dbReference>
<dbReference type="NCBIfam" id="TIGR01967">
    <property type="entry name" value="DEAH_box_HrpA"/>
    <property type="match status" value="1"/>
</dbReference>
<dbReference type="SMART" id="SM00487">
    <property type="entry name" value="DEXDc"/>
    <property type="match status" value="1"/>
</dbReference>
<dbReference type="Pfam" id="PF07717">
    <property type="entry name" value="OB_NTP_bind"/>
    <property type="match status" value="1"/>
</dbReference>
<evidence type="ECO:0000259" key="6">
    <source>
        <dbReference type="PROSITE" id="PS51192"/>
    </source>
</evidence>
<evidence type="ECO:0000313" key="8">
    <source>
        <dbReference type="EMBL" id="QFG68116.1"/>
    </source>
</evidence>
<evidence type="ECO:0000256" key="2">
    <source>
        <dbReference type="ARBA" id="ARBA00022801"/>
    </source>
</evidence>
<dbReference type="SUPFAM" id="SSF52540">
    <property type="entry name" value="P-loop containing nucleoside triphosphate hydrolases"/>
    <property type="match status" value="1"/>
</dbReference>
<feature type="region of interest" description="Disordered" evidence="5">
    <location>
        <begin position="1"/>
        <end position="70"/>
    </location>
</feature>
<dbReference type="Pfam" id="PF11898">
    <property type="entry name" value="DUF3418"/>
    <property type="match status" value="1"/>
</dbReference>
<evidence type="ECO:0000313" key="9">
    <source>
        <dbReference type="Proteomes" id="UP000326546"/>
    </source>
</evidence>
<dbReference type="PANTHER" id="PTHR18934">
    <property type="entry name" value="ATP-DEPENDENT RNA HELICASE"/>
    <property type="match status" value="1"/>
</dbReference>
<feature type="domain" description="Helicase ATP-binding" evidence="6">
    <location>
        <begin position="102"/>
        <end position="265"/>
    </location>
</feature>
<dbReference type="GO" id="GO:0003724">
    <property type="term" value="F:RNA helicase activity"/>
    <property type="evidence" value="ECO:0007669"/>
    <property type="project" value="UniProtKB-EC"/>
</dbReference>
<dbReference type="KEGG" id="serw:FY030_04765"/>
<keyword evidence="1" id="KW-0547">Nucleotide-binding</keyword>
<feature type="compositionally biased region" description="Basic residues" evidence="5">
    <location>
        <begin position="9"/>
        <end position="19"/>
    </location>
</feature>
<dbReference type="InterPro" id="IPR001650">
    <property type="entry name" value="Helicase_C-like"/>
</dbReference>
<protein>
    <submittedName>
        <fullName evidence="8">ATP-dependent RNA helicase HrpA</fullName>
        <ecNumber evidence="8">3.6.4.13</ecNumber>
    </submittedName>
</protein>
<evidence type="ECO:0000256" key="4">
    <source>
        <dbReference type="ARBA" id="ARBA00022840"/>
    </source>
</evidence>
<dbReference type="PROSITE" id="PS51194">
    <property type="entry name" value="HELICASE_CTER"/>
    <property type="match status" value="1"/>
</dbReference>
<dbReference type="InterPro" id="IPR003593">
    <property type="entry name" value="AAA+_ATPase"/>
</dbReference>
<keyword evidence="4" id="KW-0067">ATP-binding</keyword>
<dbReference type="GO" id="GO:0005524">
    <property type="term" value="F:ATP binding"/>
    <property type="evidence" value="ECO:0007669"/>
    <property type="project" value="UniProtKB-KW"/>
</dbReference>
<feature type="compositionally biased region" description="Gly residues" evidence="5">
    <location>
        <begin position="1079"/>
        <end position="1095"/>
    </location>
</feature>
<evidence type="ECO:0000256" key="3">
    <source>
        <dbReference type="ARBA" id="ARBA00022806"/>
    </source>
</evidence>
<dbReference type="SMART" id="SM00490">
    <property type="entry name" value="HELICc"/>
    <property type="match status" value="1"/>
</dbReference>
<dbReference type="Pfam" id="PF00271">
    <property type="entry name" value="Helicase_C"/>
    <property type="match status" value="1"/>
</dbReference>
<dbReference type="EMBL" id="CP044427">
    <property type="protein sequence ID" value="QFG68116.1"/>
    <property type="molecule type" value="Genomic_DNA"/>
</dbReference>
<accession>A0A5J6V4L3</accession>
<feature type="region of interest" description="Disordered" evidence="5">
    <location>
        <begin position="1067"/>
        <end position="1104"/>
    </location>
</feature>
<dbReference type="FunFam" id="1.20.120.1080:FF:000005">
    <property type="entry name" value="ATP-dependent helicase HrpA"/>
    <property type="match status" value="1"/>
</dbReference>
<dbReference type="CDD" id="cd18791">
    <property type="entry name" value="SF2_C_RHA"/>
    <property type="match status" value="1"/>
</dbReference>
<dbReference type="Proteomes" id="UP000326546">
    <property type="component" value="Chromosome"/>
</dbReference>
<dbReference type="Gene3D" id="1.20.120.1080">
    <property type="match status" value="1"/>
</dbReference>
<dbReference type="Gene3D" id="3.40.50.300">
    <property type="entry name" value="P-loop containing nucleotide triphosphate hydrolases"/>
    <property type="match status" value="2"/>
</dbReference>
<feature type="compositionally biased region" description="Basic and acidic residues" evidence="5">
    <location>
        <begin position="608"/>
        <end position="619"/>
    </location>
</feature>
<evidence type="ECO:0000259" key="7">
    <source>
        <dbReference type="PROSITE" id="PS51194"/>
    </source>
</evidence>
<dbReference type="InterPro" id="IPR014001">
    <property type="entry name" value="Helicase_ATP-bd"/>
</dbReference>
<dbReference type="InterPro" id="IPR024590">
    <property type="entry name" value="HrpA_C"/>
</dbReference>
<dbReference type="GO" id="GO:0003723">
    <property type="term" value="F:RNA binding"/>
    <property type="evidence" value="ECO:0007669"/>
    <property type="project" value="TreeGrafter"/>
</dbReference>
<dbReference type="RefSeq" id="WP_158060506.1">
    <property type="nucleotide sequence ID" value="NZ_CP044427.1"/>
</dbReference>
<feature type="region of interest" description="Disordered" evidence="5">
    <location>
        <begin position="570"/>
        <end position="634"/>
    </location>
</feature>
<sequence length="1431" mass="158293">MPEPEPTSRPRRPPRRGRAGRAGVGPVGQDAQTGGTGHGGQGERGGRGGRGRHTPGRQGSGQRDRHSRRAELVEARRAALPASDQLHYPPELPVSERREEIRALIRDHQVVIVAGETGSGKTTQLPKICLELGRGVEGMIGHTQPRRIAARSVAERVSEELGVELGTTVGYQVRFTDQSRQDTLIKVMTDGILLSELQRDRLLSRYDTLIIDEAHERSLNVDFILGYLKQLLAQRPDLKVVITSATIDVERFALHFADAEGRPAPVIEVSGRTYPVEVRYRPLVREAAPTRGGADAAPVQIEIDQVTGVVEAVEELWTEGTGRDGKGEDVLVFCSGEREIRDVVDALDGLQLPQTEILPLYGRLSAAEQHRVFSRHAGRRIVVSTNVAETSLTVPGIRYVVDTGTARISRYSQRLKVQRLPIEPISQASANQRAGRCGRLADGIAIRLYSEEDFAARPQFTDPEILRTNLASVILQMTSLGLGEIEKFPFLEPPDSRQINDGVRLLTELQAIDPTAPAHLPRKRITPYGRAIVGLPVDPRLARMLVEAERQGALKEVLVIVSALSIQDVRERPADKQQQADQAHARFRRPGGVPRGEAGRPGAAQDAGQDRRGADKEPVRVQGAGGQGPKQATSDAVDSDFVVLLNLWRYLQRQQKDLSGSAFRRLCKAEFLHYLRVREWQDLHTQLRQAAKSLGLQVNEHAAQEEQVHRSLLAGLLSHVGMWERENRAYLGARNARFVLQPGSVLHRRNPDWVMAAELVETTRLWARTNAVVDPAWVEEAGAHLVKRSYSEPRWSRSSGSAVADERVTLYGIPLVAGRPVPLGRIDPETARELFIRTALVEEDWDTRHDFFHANRKLVKELAQLEARARRRGILADDETLYAFYDERIPPEVVSGAHFDTWWKQARRQDPHLLTFTEELLIGEGADAVSADDFPTQWVQGELAFPLTYQFEPGADADGVTVHLPVEVLNQVAEDGFDWLVPGMHEELVTALVKSLAKDIRRNFVPAPDHARAALRGMQERGSVGALPVREALAEELTRRGLLRVHASDFDWERMPDHLKMTFRVERAVRPGRSSESGVGQGEAKGGGQENGRQRGQGKGRGRGRVEVLGEGKNLAALQAELAGQVRTTMAAAASGVERTGLTTWPVDLDPLPENFSRQVGPRAVQGFPALVDTGGTVDVRVLATRSEADRETRRGVRRLLLLGTQPPWKRLLALLTNQQKLSLGHNPHGSVPALLEDALAAAVDSVVAEQPHGIVRTPAQFEAALVGVRQHSVPRVLQIVESLVPILDTAREVSLRLQRLDAPAAADMAVDLRRQLDALVRPGFVAEVGHARLPRMVIWLRAMSERLDKGVQDLPRDRQRMEEVHVVEEELDTFLAKLPPHRRQDPDVLDIVWSLQELRVSLFAQRLGTAGPISAKRIYAAMDRAEDATG</sequence>
<keyword evidence="3 8" id="KW-0347">Helicase</keyword>
<dbReference type="EC" id="3.6.4.13" evidence="8"/>
<dbReference type="InterPro" id="IPR010222">
    <property type="entry name" value="RNA_helicase_HrpA"/>
</dbReference>
<name>A0A5J6V4L3_9MICO</name>
<dbReference type="SMART" id="SM00382">
    <property type="entry name" value="AAA"/>
    <property type="match status" value="1"/>
</dbReference>
<keyword evidence="9" id="KW-1185">Reference proteome</keyword>
<dbReference type="InterPro" id="IPR007502">
    <property type="entry name" value="Helicase-assoc_dom"/>
</dbReference>
<dbReference type="PANTHER" id="PTHR18934:SF99">
    <property type="entry name" value="ATP-DEPENDENT RNA HELICASE DHX37-RELATED"/>
    <property type="match status" value="1"/>
</dbReference>
<dbReference type="OrthoDB" id="9805617at2"/>